<proteinExistence type="predicted"/>
<protein>
    <submittedName>
        <fullName evidence="2">Uncharacterized protein</fullName>
    </submittedName>
</protein>
<feature type="region of interest" description="Disordered" evidence="1">
    <location>
        <begin position="85"/>
        <end position="108"/>
    </location>
</feature>
<evidence type="ECO:0000256" key="1">
    <source>
        <dbReference type="SAM" id="MobiDB-lite"/>
    </source>
</evidence>
<dbReference type="Proteomes" id="UP000499080">
    <property type="component" value="Unassembled WGS sequence"/>
</dbReference>
<name>A0A4Y2MV50_ARAVE</name>
<organism evidence="2 3">
    <name type="scientific">Araneus ventricosus</name>
    <name type="common">Orbweaver spider</name>
    <name type="synonym">Epeira ventricosa</name>
    <dbReference type="NCBI Taxonomy" id="182803"/>
    <lineage>
        <taxon>Eukaryota</taxon>
        <taxon>Metazoa</taxon>
        <taxon>Ecdysozoa</taxon>
        <taxon>Arthropoda</taxon>
        <taxon>Chelicerata</taxon>
        <taxon>Arachnida</taxon>
        <taxon>Araneae</taxon>
        <taxon>Araneomorphae</taxon>
        <taxon>Entelegynae</taxon>
        <taxon>Araneoidea</taxon>
        <taxon>Araneidae</taxon>
        <taxon>Araneus</taxon>
    </lineage>
</organism>
<keyword evidence="3" id="KW-1185">Reference proteome</keyword>
<dbReference type="AlphaFoldDB" id="A0A4Y2MV50"/>
<accession>A0A4Y2MV50</accession>
<sequence length="193" mass="21101">MYALRKKSDFVHCLHALAGYNGMAFTPWVTLPAEKIPDKVGLGVRDRNTKGAGRQGESRINSDIFHESLLWKLRSLLAGIHGTRPCGSPHPSAGGSTGLHGEKRQPVQHTEVRGPAMAGHTGSPPSKQLLRCVKQLELQKTFSRSSKRVIQGLCFAPSVSIPLNACPHARQTSAFTLLRRVPFQNPTFFGSKK</sequence>
<reference evidence="2 3" key="1">
    <citation type="journal article" date="2019" name="Sci. Rep.">
        <title>Orb-weaving spider Araneus ventricosus genome elucidates the spidroin gene catalogue.</title>
        <authorList>
            <person name="Kono N."/>
            <person name="Nakamura H."/>
            <person name="Ohtoshi R."/>
            <person name="Moran D.A.P."/>
            <person name="Shinohara A."/>
            <person name="Yoshida Y."/>
            <person name="Fujiwara M."/>
            <person name="Mori M."/>
            <person name="Tomita M."/>
            <person name="Arakawa K."/>
        </authorList>
    </citation>
    <scope>NUCLEOTIDE SEQUENCE [LARGE SCALE GENOMIC DNA]</scope>
</reference>
<comment type="caution">
    <text evidence="2">The sequence shown here is derived from an EMBL/GenBank/DDBJ whole genome shotgun (WGS) entry which is preliminary data.</text>
</comment>
<evidence type="ECO:0000313" key="3">
    <source>
        <dbReference type="Proteomes" id="UP000499080"/>
    </source>
</evidence>
<evidence type="ECO:0000313" key="2">
    <source>
        <dbReference type="EMBL" id="GBN29526.1"/>
    </source>
</evidence>
<gene>
    <name evidence="2" type="ORF">AVEN_138954_1</name>
</gene>
<dbReference type="EMBL" id="BGPR01007788">
    <property type="protein sequence ID" value="GBN29526.1"/>
    <property type="molecule type" value="Genomic_DNA"/>
</dbReference>